<gene>
    <name evidence="3" type="ORF">EVJ58_g2060</name>
</gene>
<reference evidence="3 4" key="1">
    <citation type="submission" date="2019-01" db="EMBL/GenBank/DDBJ databases">
        <title>Genome sequencing of the rare red list fungi Fomitopsis rosea.</title>
        <authorList>
            <person name="Buettner E."/>
            <person name="Kellner H."/>
        </authorList>
    </citation>
    <scope>NUCLEOTIDE SEQUENCE [LARGE SCALE GENOMIC DNA]</scope>
    <source>
        <strain evidence="3 4">DSM 105464</strain>
    </source>
</reference>
<sequence>MTHHVPRTLVEYRMCALSAAIRDKPEWYNKFRNEAIRANWKEEIQEQQEVVIHRSQQLTDNMINYIFEELEAYVSLRDPDTGIQPGPYERIWQSDELISASLRAGLISAVAPLESVPDSEQDWHPGSDGKVLDLVHPSLYPVIYGRTISNTTRQPLKPRPSDINKMFISDHFQWLPSDFDVPKDGTVTLASPYINNIHPDLHRPLMDVIPRILEKAVPMFEWVLSELERKRPLPTRMDYQGNSIPRCIWPKEREPRPDDNTMHWFYAKHDSLTSVELNPFNAYYDKIADAAYERWIAIKGEDTDEIFQEPERPSFPERNYISRCREYWLDSLPHIWPDSKPTYDGELADVNKTVSLRGRQLQVIVKLANIVLTPEKPVYEGGTWHVEGMDNEAIVSTFIYYYACENITESTLSFRTATHEPEYHAQYDYYCMNDEPCVQVVGRAVTKQHRCLAFPNLYQHLVSPFRLKDGTKSGHRKILVLFLVDPNVRVPSASDVGPQQAAWIRSALESTQLWQRLPTELQDIIWEQVDAVSDEEAKKYREELMKERTAFVHTVDGQRFGHPFSLCEH</sequence>
<protein>
    <submittedName>
        <fullName evidence="3">Uncharacterized protein</fullName>
    </submittedName>
</protein>
<evidence type="ECO:0000259" key="1">
    <source>
        <dbReference type="Pfam" id="PF14033"/>
    </source>
</evidence>
<feature type="domain" description="DUF4246" evidence="2">
    <location>
        <begin position="6"/>
        <end position="43"/>
    </location>
</feature>
<name>A0A4Y9YU55_9APHY</name>
<dbReference type="Proteomes" id="UP000298390">
    <property type="component" value="Unassembled WGS sequence"/>
</dbReference>
<dbReference type="STRING" id="34475.A0A4Y9YU55"/>
<dbReference type="PANTHER" id="PTHR33119">
    <property type="entry name" value="IFI3P"/>
    <property type="match status" value="1"/>
</dbReference>
<dbReference type="Pfam" id="PF21666">
    <property type="entry name" value="DUF4246_N"/>
    <property type="match status" value="1"/>
</dbReference>
<dbReference type="EMBL" id="SEKV01000073">
    <property type="protein sequence ID" value="TFY65283.1"/>
    <property type="molecule type" value="Genomic_DNA"/>
</dbReference>
<feature type="domain" description="DUF4246" evidence="1">
    <location>
        <begin position="61"/>
        <end position="505"/>
    </location>
</feature>
<dbReference type="Pfam" id="PF14033">
    <property type="entry name" value="DUF4246"/>
    <property type="match status" value="1"/>
</dbReference>
<evidence type="ECO:0000313" key="4">
    <source>
        <dbReference type="Proteomes" id="UP000298390"/>
    </source>
</evidence>
<proteinExistence type="predicted"/>
<organism evidence="3 4">
    <name type="scientific">Rhodofomes roseus</name>
    <dbReference type="NCBI Taxonomy" id="34475"/>
    <lineage>
        <taxon>Eukaryota</taxon>
        <taxon>Fungi</taxon>
        <taxon>Dikarya</taxon>
        <taxon>Basidiomycota</taxon>
        <taxon>Agaricomycotina</taxon>
        <taxon>Agaricomycetes</taxon>
        <taxon>Polyporales</taxon>
        <taxon>Rhodofomes</taxon>
    </lineage>
</organism>
<dbReference type="InterPro" id="IPR049192">
    <property type="entry name" value="DUF4246_C"/>
</dbReference>
<dbReference type="PANTHER" id="PTHR33119:SF1">
    <property type="entry name" value="FE2OG DIOXYGENASE DOMAIN-CONTAINING PROTEIN"/>
    <property type="match status" value="1"/>
</dbReference>
<comment type="caution">
    <text evidence="3">The sequence shown here is derived from an EMBL/GenBank/DDBJ whole genome shotgun (WGS) entry which is preliminary data.</text>
</comment>
<dbReference type="AlphaFoldDB" id="A0A4Y9YU55"/>
<evidence type="ECO:0000313" key="3">
    <source>
        <dbReference type="EMBL" id="TFY65283.1"/>
    </source>
</evidence>
<dbReference type="InterPro" id="IPR049207">
    <property type="entry name" value="DUF4246_N"/>
</dbReference>
<dbReference type="InterPro" id="IPR025340">
    <property type="entry name" value="DUF4246"/>
</dbReference>
<accession>A0A4Y9YU55</accession>
<evidence type="ECO:0000259" key="2">
    <source>
        <dbReference type="Pfam" id="PF21666"/>
    </source>
</evidence>